<feature type="signal peptide" evidence="8">
    <location>
        <begin position="1"/>
        <end position="29"/>
    </location>
</feature>
<feature type="transmembrane region" description="Helical" evidence="7">
    <location>
        <begin position="292"/>
        <end position="314"/>
    </location>
</feature>
<dbReference type="PANTHER" id="PTHR14255">
    <property type="entry name" value="CEREBLON"/>
    <property type="match status" value="1"/>
</dbReference>
<sequence length="478" mass="51723">MAARSGSNWWSLRLLGMVYLVLALVFVSAQEILEQQASSQTLGEEVESNYLIGVSKFLSHPGGVVYKHVWPEMSFGWKIVVGTIIGFLGAAFGSVGGVGGGGFFVPMLTLIIGFDQKSSTALSKCMITSGAAATVFYNLRLRHPTLELPLIDYDLALLFQPMLMLGISIGVSLNVVLSEWMITILLIIVLLGTSTKSFFRGIETWKKETITKKNLLDASKSLQSKGAGSEDITIPGGVGNDTTETKETKRKKVSILHNVRWRQLGVIVIVWIIILALQIAKNYATECSVVYWILNLLQIPVTVGITSYEAVKLYKGSRIIESKGEGGANWRVHKLVSYCAFGIVAGIIGGLLGLGGGFIMSPLFLEMGIPPQVSSATAIIYHDILFIHVCGRILPPKTVSNSICSLLCCCCYVSAIIGQHLVGKVIKALGRASLIIFILAFTIFVSALTLGGVGIANMVKKIEHKESLGFEKMCTRKS</sequence>
<dbReference type="OrthoDB" id="434519at2759"/>
<organism evidence="9 10">
    <name type="scientific">Prunus yedoensis var. nudiflora</name>
    <dbReference type="NCBI Taxonomy" id="2094558"/>
    <lineage>
        <taxon>Eukaryota</taxon>
        <taxon>Viridiplantae</taxon>
        <taxon>Streptophyta</taxon>
        <taxon>Embryophyta</taxon>
        <taxon>Tracheophyta</taxon>
        <taxon>Spermatophyta</taxon>
        <taxon>Magnoliopsida</taxon>
        <taxon>eudicotyledons</taxon>
        <taxon>Gunneridae</taxon>
        <taxon>Pentapetalae</taxon>
        <taxon>rosids</taxon>
        <taxon>fabids</taxon>
        <taxon>Rosales</taxon>
        <taxon>Rosaceae</taxon>
        <taxon>Amygdaloideae</taxon>
        <taxon>Amygdaleae</taxon>
        <taxon>Prunus</taxon>
    </lineage>
</organism>
<evidence type="ECO:0000256" key="1">
    <source>
        <dbReference type="ARBA" id="ARBA00004141"/>
    </source>
</evidence>
<feature type="transmembrane region" description="Helical" evidence="7">
    <location>
        <begin position="159"/>
        <end position="192"/>
    </location>
</feature>
<dbReference type="AlphaFoldDB" id="A0A314UEP9"/>
<comment type="caution">
    <text evidence="9">The sequence shown here is derived from an EMBL/GenBank/DDBJ whole genome shotgun (WGS) entry which is preliminary data.</text>
</comment>
<dbReference type="Pfam" id="PF01925">
    <property type="entry name" value="TauE"/>
    <property type="match status" value="1"/>
</dbReference>
<dbReference type="PANTHER" id="PTHR14255:SF48">
    <property type="entry name" value="SULFITE EXPORTER TAUE_SAFE FAMILY PROTEIN 3-LIKE"/>
    <property type="match status" value="1"/>
</dbReference>
<evidence type="ECO:0000256" key="7">
    <source>
        <dbReference type="SAM" id="Phobius"/>
    </source>
</evidence>
<evidence type="ECO:0000256" key="2">
    <source>
        <dbReference type="ARBA" id="ARBA00009142"/>
    </source>
</evidence>
<reference evidence="9 10" key="1">
    <citation type="submission" date="2018-02" db="EMBL/GenBank/DDBJ databases">
        <title>Draft genome of wild Prunus yedoensis var. nudiflora.</title>
        <authorList>
            <person name="Baek S."/>
            <person name="Kim J.-H."/>
            <person name="Choi K."/>
            <person name="Kim G.-B."/>
            <person name="Cho A."/>
            <person name="Jang H."/>
            <person name="Shin C.-H."/>
            <person name="Yu H.-J."/>
            <person name="Mun J.-H."/>
        </authorList>
    </citation>
    <scope>NUCLEOTIDE SEQUENCE [LARGE SCALE GENOMIC DNA]</scope>
    <source>
        <strain evidence="10">cv. Jeju island</strain>
        <tissue evidence="9">Leaf</tissue>
    </source>
</reference>
<dbReference type="GO" id="GO:0016567">
    <property type="term" value="P:protein ubiquitination"/>
    <property type="evidence" value="ECO:0007669"/>
    <property type="project" value="TreeGrafter"/>
</dbReference>
<evidence type="ECO:0000256" key="6">
    <source>
        <dbReference type="SAM" id="MobiDB-lite"/>
    </source>
</evidence>
<keyword evidence="10" id="KW-1185">Reference proteome</keyword>
<dbReference type="InterPro" id="IPR002781">
    <property type="entry name" value="TM_pro_TauE-like"/>
</dbReference>
<evidence type="ECO:0000313" key="9">
    <source>
        <dbReference type="EMBL" id="PQM35196.1"/>
    </source>
</evidence>
<dbReference type="GO" id="GO:0016020">
    <property type="term" value="C:membrane"/>
    <property type="evidence" value="ECO:0007669"/>
    <property type="project" value="UniProtKB-SubCell"/>
</dbReference>
<gene>
    <name evidence="9" type="ORF">Pyn_22657</name>
</gene>
<feature type="transmembrane region" description="Helical" evidence="7">
    <location>
        <begin position="372"/>
        <end position="391"/>
    </location>
</feature>
<evidence type="ECO:0000256" key="8">
    <source>
        <dbReference type="SAM" id="SignalP"/>
    </source>
</evidence>
<evidence type="ECO:0000256" key="3">
    <source>
        <dbReference type="ARBA" id="ARBA00022692"/>
    </source>
</evidence>
<feature type="transmembrane region" description="Helical" evidence="7">
    <location>
        <begin position="335"/>
        <end position="360"/>
    </location>
</feature>
<name>A0A314UEP9_PRUYE</name>
<keyword evidence="3 7" id="KW-0812">Transmembrane</keyword>
<feature type="chain" id="PRO_5016373131" description="Sulfite exporter TauE/SafE family protein 3-like" evidence="8">
    <location>
        <begin position="30"/>
        <end position="478"/>
    </location>
</feature>
<evidence type="ECO:0000256" key="5">
    <source>
        <dbReference type="ARBA" id="ARBA00023136"/>
    </source>
</evidence>
<dbReference type="Proteomes" id="UP000250321">
    <property type="component" value="Unassembled WGS sequence"/>
</dbReference>
<comment type="subcellular location">
    <subcellularLocation>
        <location evidence="1">Membrane</location>
        <topology evidence="1">Multi-pass membrane protein</topology>
    </subcellularLocation>
</comment>
<dbReference type="EMBL" id="PJQY01003702">
    <property type="protein sequence ID" value="PQM35196.1"/>
    <property type="molecule type" value="Genomic_DNA"/>
</dbReference>
<comment type="similarity">
    <text evidence="2">Belongs to the 4-toluene sulfonate uptake permease (TSUP) (TC 2.A.102) family.</text>
</comment>
<feature type="region of interest" description="Disordered" evidence="6">
    <location>
        <begin position="226"/>
        <end position="245"/>
    </location>
</feature>
<feature type="transmembrane region" description="Helical" evidence="7">
    <location>
        <begin position="403"/>
        <end position="422"/>
    </location>
</feature>
<evidence type="ECO:0000313" key="10">
    <source>
        <dbReference type="Proteomes" id="UP000250321"/>
    </source>
</evidence>
<accession>A0A314UEP9</accession>
<keyword evidence="4 7" id="KW-1133">Transmembrane helix</keyword>
<feature type="transmembrane region" description="Helical" evidence="7">
    <location>
        <begin position="434"/>
        <end position="456"/>
    </location>
</feature>
<protein>
    <recommendedName>
        <fullName evidence="11">Sulfite exporter TauE/SafE family protein 3-like</fullName>
    </recommendedName>
</protein>
<dbReference type="GO" id="GO:0031464">
    <property type="term" value="C:Cul4A-RING E3 ubiquitin ligase complex"/>
    <property type="evidence" value="ECO:0007669"/>
    <property type="project" value="TreeGrafter"/>
</dbReference>
<keyword evidence="8" id="KW-0732">Signal</keyword>
<evidence type="ECO:0000256" key="4">
    <source>
        <dbReference type="ARBA" id="ARBA00022989"/>
    </source>
</evidence>
<feature type="transmembrane region" description="Helical" evidence="7">
    <location>
        <begin position="79"/>
        <end position="109"/>
    </location>
</feature>
<keyword evidence="5 7" id="KW-0472">Membrane</keyword>
<proteinExistence type="inferred from homology"/>
<feature type="transmembrane region" description="Helical" evidence="7">
    <location>
        <begin position="259"/>
        <end position="280"/>
    </location>
</feature>
<evidence type="ECO:0008006" key="11">
    <source>
        <dbReference type="Google" id="ProtNLM"/>
    </source>
</evidence>